<dbReference type="PANTHER" id="PTHR34554">
    <property type="entry name" value="RGS1-HXK1-INTERACTING PROTEIN 1"/>
    <property type="match status" value="1"/>
</dbReference>
<name>A0AAV3NND9_LITER</name>
<organism evidence="3 4">
    <name type="scientific">Lithospermum erythrorhizon</name>
    <name type="common">Purple gromwell</name>
    <name type="synonym">Lithospermum officinale var. erythrorhizon</name>
    <dbReference type="NCBI Taxonomy" id="34254"/>
    <lineage>
        <taxon>Eukaryota</taxon>
        <taxon>Viridiplantae</taxon>
        <taxon>Streptophyta</taxon>
        <taxon>Embryophyta</taxon>
        <taxon>Tracheophyta</taxon>
        <taxon>Spermatophyta</taxon>
        <taxon>Magnoliopsida</taxon>
        <taxon>eudicotyledons</taxon>
        <taxon>Gunneridae</taxon>
        <taxon>Pentapetalae</taxon>
        <taxon>asterids</taxon>
        <taxon>lamiids</taxon>
        <taxon>Boraginales</taxon>
        <taxon>Boraginaceae</taxon>
        <taxon>Boraginoideae</taxon>
        <taxon>Lithospermeae</taxon>
        <taxon>Lithospermum</taxon>
    </lineage>
</organism>
<evidence type="ECO:0000313" key="3">
    <source>
        <dbReference type="EMBL" id="GAA0139182.1"/>
    </source>
</evidence>
<protein>
    <recommendedName>
        <fullName evidence="5">RGS1-HXK1-interacting protein 1</fullName>
    </recommendedName>
</protein>
<feature type="compositionally biased region" description="Low complexity" evidence="2">
    <location>
        <begin position="9"/>
        <end position="27"/>
    </location>
</feature>
<proteinExistence type="predicted"/>
<feature type="coiled-coil region" evidence="1">
    <location>
        <begin position="146"/>
        <end position="215"/>
    </location>
</feature>
<evidence type="ECO:0008006" key="5">
    <source>
        <dbReference type="Google" id="ProtNLM"/>
    </source>
</evidence>
<comment type="caution">
    <text evidence="3">The sequence shown here is derived from an EMBL/GenBank/DDBJ whole genome shotgun (WGS) entry which is preliminary data.</text>
</comment>
<gene>
    <name evidence="3" type="ORF">LIER_00783</name>
</gene>
<keyword evidence="1" id="KW-0175">Coiled coil</keyword>
<dbReference type="AlphaFoldDB" id="A0AAV3NND9"/>
<dbReference type="Proteomes" id="UP001454036">
    <property type="component" value="Unassembled WGS sequence"/>
</dbReference>
<evidence type="ECO:0000313" key="4">
    <source>
        <dbReference type="Proteomes" id="UP001454036"/>
    </source>
</evidence>
<keyword evidence="4" id="KW-1185">Reference proteome</keyword>
<evidence type="ECO:0000256" key="1">
    <source>
        <dbReference type="SAM" id="Coils"/>
    </source>
</evidence>
<evidence type="ECO:0000256" key="2">
    <source>
        <dbReference type="SAM" id="MobiDB-lite"/>
    </source>
</evidence>
<dbReference type="PANTHER" id="PTHR34554:SF2">
    <property type="entry name" value="RGS1-HXK1-INTERACTING PROTEIN 1"/>
    <property type="match status" value="1"/>
</dbReference>
<sequence>MAEDGGGSATEATTAPPEAAETESATGFSPAPAWPTQIQSYISELDLPGTLQHSTDSAIRSARSIQNSSSTHLRTFQDFLPQVRSQYKIYEDAFFQKVKEEVAVAKENPATTAGIAIASGLLLLRGPRRMLFRQTLGRFRSEEAQFARAEKNVQEMSISVEVMRNESKKLLERAALAEKDMIRGRSKMMNAGAQVRSLTKSIHKAESEAADLMDLLREIPGRGAIKLRADVASMASHLRQQRIMMDKKIVKISELGVPV</sequence>
<dbReference type="EMBL" id="BAABME010000065">
    <property type="protein sequence ID" value="GAA0139182.1"/>
    <property type="molecule type" value="Genomic_DNA"/>
</dbReference>
<reference evidence="3 4" key="1">
    <citation type="submission" date="2024-01" db="EMBL/GenBank/DDBJ databases">
        <title>The complete chloroplast genome sequence of Lithospermum erythrorhizon: insights into the phylogenetic relationship among Boraginaceae species and the maternal lineages of purple gromwells.</title>
        <authorList>
            <person name="Okada T."/>
            <person name="Watanabe K."/>
        </authorList>
    </citation>
    <scope>NUCLEOTIDE SEQUENCE [LARGE SCALE GENOMIC DNA]</scope>
</reference>
<feature type="region of interest" description="Disordered" evidence="2">
    <location>
        <begin position="1"/>
        <end position="31"/>
    </location>
</feature>
<accession>A0AAV3NND9</accession>
<dbReference type="InterPro" id="IPR053284">
    <property type="entry name" value="RGS1-HXK1_interactor"/>
</dbReference>